<protein>
    <submittedName>
        <fullName evidence="4">N-acetyltransferase</fullName>
    </submittedName>
</protein>
<dbReference type="Pfam" id="PF00583">
    <property type="entry name" value="Acetyltransf_1"/>
    <property type="match status" value="1"/>
</dbReference>
<dbReference type="PANTHER" id="PTHR43420">
    <property type="entry name" value="ACETYLTRANSFERASE"/>
    <property type="match status" value="1"/>
</dbReference>
<evidence type="ECO:0000256" key="1">
    <source>
        <dbReference type="ARBA" id="ARBA00022679"/>
    </source>
</evidence>
<organism evidence="4 5">
    <name type="scientific">Staphylococcus shinii</name>
    <dbReference type="NCBI Taxonomy" id="2912228"/>
    <lineage>
        <taxon>Bacteria</taxon>
        <taxon>Bacillati</taxon>
        <taxon>Bacillota</taxon>
        <taxon>Bacilli</taxon>
        <taxon>Bacillales</taxon>
        <taxon>Staphylococcaceae</taxon>
        <taxon>Staphylococcus</taxon>
    </lineage>
</organism>
<comment type="caution">
    <text evidence="4">The sequence shown here is derived from an EMBL/GenBank/DDBJ whole genome shotgun (WGS) entry which is preliminary data.</text>
</comment>
<dbReference type="GO" id="GO:0016747">
    <property type="term" value="F:acyltransferase activity, transferring groups other than amino-acyl groups"/>
    <property type="evidence" value="ECO:0007669"/>
    <property type="project" value="InterPro"/>
</dbReference>
<evidence type="ECO:0000256" key="2">
    <source>
        <dbReference type="ARBA" id="ARBA00023315"/>
    </source>
</evidence>
<dbReference type="RefSeq" id="WP_119585059.1">
    <property type="nucleotide sequence ID" value="NZ_JAWVBH010000001.1"/>
</dbReference>
<keyword evidence="1" id="KW-0808">Transferase</keyword>
<evidence type="ECO:0000313" key="4">
    <source>
        <dbReference type="EMBL" id="RIN02775.1"/>
    </source>
</evidence>
<accession>A0A418IIU0</accession>
<dbReference type="Proteomes" id="UP000286317">
    <property type="component" value="Unassembled WGS sequence"/>
</dbReference>
<dbReference type="InterPro" id="IPR050680">
    <property type="entry name" value="YpeA/RimI_acetyltransf"/>
</dbReference>
<dbReference type="EMBL" id="QXUF01000006">
    <property type="protein sequence ID" value="RIN02775.1"/>
    <property type="molecule type" value="Genomic_DNA"/>
</dbReference>
<dbReference type="InterPro" id="IPR016181">
    <property type="entry name" value="Acyl_CoA_acyltransferase"/>
</dbReference>
<dbReference type="Gene3D" id="3.40.630.30">
    <property type="match status" value="1"/>
</dbReference>
<gene>
    <name evidence="4" type="ORF">BU112_01540</name>
</gene>
<evidence type="ECO:0000313" key="5">
    <source>
        <dbReference type="Proteomes" id="UP000286317"/>
    </source>
</evidence>
<feature type="domain" description="N-acetyltransferase" evidence="3">
    <location>
        <begin position="17"/>
        <end position="202"/>
    </location>
</feature>
<reference evidence="4 5" key="1">
    <citation type="journal article" date="2016" name="Front. Microbiol.">
        <title>Comprehensive Phylogenetic Analysis of Bovine Non-aureus Staphylococci Species Based on Whole-Genome Sequencing.</title>
        <authorList>
            <person name="Naushad S."/>
            <person name="Barkema H.W."/>
            <person name="Luby C."/>
            <person name="Condas L.A."/>
            <person name="Nobrega D.B."/>
            <person name="Carson D.A."/>
            <person name="De Buck J."/>
        </authorList>
    </citation>
    <scope>NUCLEOTIDE SEQUENCE [LARGE SCALE GENOMIC DNA]</scope>
    <source>
        <strain evidence="4 5">SNUC 4554</strain>
    </source>
</reference>
<name>A0A418IIU0_9STAP</name>
<keyword evidence="5" id="KW-1185">Reference proteome</keyword>
<dbReference type="AlphaFoldDB" id="A0A418IIU0"/>
<dbReference type="CDD" id="cd04301">
    <property type="entry name" value="NAT_SF"/>
    <property type="match status" value="1"/>
</dbReference>
<dbReference type="SUPFAM" id="SSF55729">
    <property type="entry name" value="Acyl-CoA N-acyltransferases (Nat)"/>
    <property type="match status" value="1"/>
</dbReference>
<dbReference type="PROSITE" id="PS51186">
    <property type="entry name" value="GNAT"/>
    <property type="match status" value="1"/>
</dbReference>
<dbReference type="OrthoDB" id="5319888at2"/>
<sequence>MNNSKIIPAYPQLQDGGYFHLLAIDDMAKVLFYTQDTKILIQKMQQLWEQPGNRFSYENTMLAMIDGQVAGAISCLPYSDLQQQTFTTVWQIAKIQKLQLVPQFLHAFKDLISLIRLDEGNTDEYHVSMLATLSQFRGMGVGRALLEYAEQLALHKGYTKISLTVEVENITAQHLYAKQGFKIIGQSGNSNAKVYKMRKMVK</sequence>
<keyword evidence="2" id="KW-0012">Acyltransferase</keyword>
<proteinExistence type="predicted"/>
<evidence type="ECO:0000259" key="3">
    <source>
        <dbReference type="PROSITE" id="PS51186"/>
    </source>
</evidence>
<dbReference type="InterPro" id="IPR000182">
    <property type="entry name" value="GNAT_dom"/>
</dbReference>